<evidence type="ECO:0000313" key="4">
    <source>
        <dbReference type="Proteomes" id="UP000476176"/>
    </source>
</evidence>
<comment type="caution">
    <text evidence="2">The sequence shown here is derived from an EMBL/GenBank/DDBJ whole genome shotgun (WGS) entry which is preliminary data.</text>
</comment>
<accession>A0A6G0K1L4</accession>
<evidence type="ECO:0000313" key="2">
    <source>
        <dbReference type="EMBL" id="KAE9074190.1"/>
    </source>
</evidence>
<dbReference type="AlphaFoldDB" id="A0A6G0K1L4"/>
<evidence type="ECO:0000313" key="3">
    <source>
        <dbReference type="EMBL" id="KAE9245421.1"/>
    </source>
</evidence>
<organism evidence="2 5">
    <name type="scientific">Phytophthora fragariae</name>
    <dbReference type="NCBI Taxonomy" id="53985"/>
    <lineage>
        <taxon>Eukaryota</taxon>
        <taxon>Sar</taxon>
        <taxon>Stramenopiles</taxon>
        <taxon>Oomycota</taxon>
        <taxon>Peronosporomycetes</taxon>
        <taxon>Peronosporales</taxon>
        <taxon>Peronosporaceae</taxon>
        <taxon>Phytophthora</taxon>
    </lineage>
</organism>
<dbReference type="EMBL" id="QXFX01002729">
    <property type="protein sequence ID" value="KAE9074190.1"/>
    <property type="molecule type" value="Genomic_DNA"/>
</dbReference>
<dbReference type="Proteomes" id="UP000476176">
    <property type="component" value="Unassembled WGS sequence"/>
</dbReference>
<dbReference type="Proteomes" id="UP000488956">
    <property type="component" value="Unassembled WGS sequence"/>
</dbReference>
<proteinExistence type="predicted"/>
<sequence>MKQTNAEEEDADDLAYESTGDATAANAEGKEGGDDRSEEDGSEKNSGARREEERMVALAATMMVTLAVRRTVKLNICNGYGMHHTAGVEHDGGLDVEYSTGSHQHGEVDRSPIRPEVVWHEDRTFAIFRISGRSELEGKW</sequence>
<name>A0A6G0K1L4_9STRA</name>
<feature type="region of interest" description="Disordered" evidence="1">
    <location>
        <begin position="1"/>
        <end position="53"/>
    </location>
</feature>
<evidence type="ECO:0000256" key="1">
    <source>
        <dbReference type="SAM" id="MobiDB-lite"/>
    </source>
</evidence>
<feature type="compositionally biased region" description="Acidic residues" evidence="1">
    <location>
        <begin position="1"/>
        <end position="15"/>
    </location>
</feature>
<evidence type="ECO:0000313" key="5">
    <source>
        <dbReference type="Proteomes" id="UP000488956"/>
    </source>
</evidence>
<reference evidence="4 5" key="1">
    <citation type="submission" date="2018-09" db="EMBL/GenBank/DDBJ databases">
        <title>Genomic investigation of the strawberry pathogen Phytophthora fragariae indicates pathogenicity is determined by transcriptional variation in three key races.</title>
        <authorList>
            <person name="Adams T.M."/>
            <person name="Armitage A.D."/>
            <person name="Sobczyk M.K."/>
            <person name="Bates H.J."/>
            <person name="Dunwell J.M."/>
            <person name="Nellist C.F."/>
            <person name="Harrison R.J."/>
        </authorList>
    </citation>
    <scope>NUCLEOTIDE SEQUENCE [LARGE SCALE GENOMIC DNA]</scope>
    <source>
        <strain evidence="3 4">BC-23</strain>
        <strain evidence="2 5">ONT-3</strain>
    </source>
</reference>
<gene>
    <name evidence="3" type="ORF">PF004_g5237</name>
    <name evidence="2" type="ORF">PF010_g24777</name>
</gene>
<protein>
    <submittedName>
        <fullName evidence="2">Uncharacterized protein</fullName>
    </submittedName>
</protein>
<feature type="compositionally biased region" description="Basic and acidic residues" evidence="1">
    <location>
        <begin position="42"/>
        <end position="53"/>
    </location>
</feature>
<dbReference type="EMBL" id="QXGC01000193">
    <property type="protein sequence ID" value="KAE9245421.1"/>
    <property type="molecule type" value="Genomic_DNA"/>
</dbReference>